<evidence type="ECO:0000313" key="7">
    <source>
        <dbReference type="EMBL" id="KAF0295607.1"/>
    </source>
</evidence>
<dbReference type="InterPro" id="IPR001580">
    <property type="entry name" value="Calret/calnex"/>
</dbReference>
<keyword evidence="8" id="KW-1185">Reference proteome</keyword>
<dbReference type="AlphaFoldDB" id="A0A6A4VGP2"/>
<evidence type="ECO:0000256" key="2">
    <source>
        <dbReference type="ARBA" id="ARBA00010983"/>
    </source>
</evidence>
<evidence type="ECO:0000256" key="1">
    <source>
        <dbReference type="ARBA" id="ARBA00004240"/>
    </source>
</evidence>
<feature type="region of interest" description="Disordered" evidence="6">
    <location>
        <begin position="252"/>
        <end position="271"/>
    </location>
</feature>
<keyword evidence="3 5" id="KW-0256">Endoplasmic reticulum</keyword>
<feature type="chain" id="PRO_5025706748" evidence="5">
    <location>
        <begin position="21"/>
        <end position="375"/>
    </location>
</feature>
<protein>
    <submittedName>
        <fullName evidence="7">Calnexin</fullName>
    </submittedName>
</protein>
<feature type="disulfide bond" evidence="4">
    <location>
        <begin position="138"/>
        <end position="172"/>
    </location>
</feature>
<feature type="signal peptide" evidence="5">
    <location>
        <begin position="1"/>
        <end position="20"/>
    </location>
</feature>
<dbReference type="Gene3D" id="2.60.120.200">
    <property type="match status" value="1"/>
</dbReference>
<organism evidence="7 8">
    <name type="scientific">Amphibalanus amphitrite</name>
    <name type="common">Striped barnacle</name>
    <name type="synonym">Balanus amphitrite</name>
    <dbReference type="NCBI Taxonomy" id="1232801"/>
    <lineage>
        <taxon>Eukaryota</taxon>
        <taxon>Metazoa</taxon>
        <taxon>Ecdysozoa</taxon>
        <taxon>Arthropoda</taxon>
        <taxon>Crustacea</taxon>
        <taxon>Multicrustacea</taxon>
        <taxon>Cirripedia</taxon>
        <taxon>Thoracica</taxon>
        <taxon>Thoracicalcarea</taxon>
        <taxon>Balanomorpha</taxon>
        <taxon>Balanoidea</taxon>
        <taxon>Balanidae</taxon>
        <taxon>Amphibalaninae</taxon>
        <taxon>Amphibalanus</taxon>
    </lineage>
</organism>
<dbReference type="InterPro" id="IPR013320">
    <property type="entry name" value="ConA-like_dom_sf"/>
</dbReference>
<accession>A0A6A4VGP2</accession>
<comment type="caution">
    <text evidence="7">The sequence shown here is derived from an EMBL/GenBank/DDBJ whole genome shotgun (WGS) entry which is preliminary data.</text>
</comment>
<keyword evidence="5" id="KW-0812">Transmembrane</keyword>
<dbReference type="GO" id="GO:0006457">
    <property type="term" value="P:protein folding"/>
    <property type="evidence" value="ECO:0007669"/>
    <property type="project" value="InterPro"/>
</dbReference>
<evidence type="ECO:0000256" key="5">
    <source>
        <dbReference type="RuleBase" id="RU362126"/>
    </source>
</evidence>
<keyword evidence="5" id="KW-0472">Membrane</keyword>
<dbReference type="Pfam" id="PF00262">
    <property type="entry name" value="Calreticulin"/>
    <property type="match status" value="1"/>
</dbReference>
<gene>
    <name evidence="7" type="primary">CANX_0</name>
    <name evidence="7" type="ORF">FJT64_006889</name>
</gene>
<name>A0A6A4VGP2_AMPAM</name>
<dbReference type="Proteomes" id="UP000440578">
    <property type="component" value="Unassembled WGS sequence"/>
</dbReference>
<feature type="compositionally biased region" description="Basic and acidic residues" evidence="6">
    <location>
        <begin position="328"/>
        <end position="352"/>
    </location>
</feature>
<keyword evidence="4" id="KW-1015">Disulfide bond</keyword>
<evidence type="ECO:0000256" key="6">
    <source>
        <dbReference type="SAM" id="MobiDB-lite"/>
    </source>
</evidence>
<dbReference type="GO" id="GO:0036503">
    <property type="term" value="P:ERAD pathway"/>
    <property type="evidence" value="ECO:0007669"/>
    <property type="project" value="TreeGrafter"/>
</dbReference>
<reference evidence="7 8" key="1">
    <citation type="submission" date="2019-07" db="EMBL/GenBank/DDBJ databases">
        <title>Draft genome assembly of a fouling barnacle, Amphibalanus amphitrite (Darwin, 1854): The first reference genome for Thecostraca.</title>
        <authorList>
            <person name="Kim W."/>
        </authorList>
    </citation>
    <scope>NUCLEOTIDE SEQUENCE [LARGE SCALE GENOMIC DNA]</scope>
    <source>
        <strain evidence="7">SNU_AA5</strain>
        <tissue evidence="7">Soma without cirri and trophi</tissue>
    </source>
</reference>
<dbReference type="SUPFAM" id="SSF49899">
    <property type="entry name" value="Concanavalin A-like lectins/glucanases"/>
    <property type="match status" value="1"/>
</dbReference>
<dbReference type="GO" id="GO:0005789">
    <property type="term" value="C:endoplasmic reticulum membrane"/>
    <property type="evidence" value="ECO:0007669"/>
    <property type="project" value="TreeGrafter"/>
</dbReference>
<keyword evidence="5" id="KW-1133">Transmembrane helix</keyword>
<feature type="transmembrane region" description="Helical" evidence="5">
    <location>
        <begin position="293"/>
        <end position="314"/>
    </location>
</feature>
<sequence>MTRFLAVLCLTLIVFNDSKSRCFAGSYADFEDDDEVDTPEPTPYVSPMAKGAYLAEHFDDIWTFEREWIMSGASTSLEKQRERWRLVPAPDSVWEADLGLTLAPGSRHLSLSRPLDGPLTGRPLIVQFQLRLPRLRQCAGVQLRLLTDFAADRLDLVNSSTPHSLLFAAESCADQLKLQLGGPGPGRRPLSVDVPPRLAPGQRLHVYRLVAAGRSVQLRLDGQRALNVQLWSAGDGLRLDNLIVTAQTAEADRFVPPPPPPPEPRAEHLRQRSTTESLEWLDWYLDYSAERPWVYALLVLAVGVPACLLLSCCLPESLDLEAQRRKAEALKKKTDEDPDDHQRNSNGHDRLKVAGHRSTQSPIPGQPRRRTLQKD</sequence>
<feature type="region of interest" description="Disordered" evidence="6">
    <location>
        <begin position="328"/>
        <end position="375"/>
    </location>
</feature>
<comment type="subcellular location">
    <subcellularLocation>
        <location evidence="1">Endoplasmic reticulum</location>
    </subcellularLocation>
</comment>
<evidence type="ECO:0000313" key="8">
    <source>
        <dbReference type="Proteomes" id="UP000440578"/>
    </source>
</evidence>
<dbReference type="PANTHER" id="PTHR11073">
    <property type="entry name" value="CALRETICULIN AND CALNEXIN"/>
    <property type="match status" value="1"/>
</dbReference>
<keyword evidence="5" id="KW-0143">Chaperone</keyword>
<evidence type="ECO:0000256" key="4">
    <source>
        <dbReference type="PIRSR" id="PIRSR601580-3"/>
    </source>
</evidence>
<dbReference type="PANTHER" id="PTHR11073:SF1">
    <property type="entry name" value="CALNEXIN 14D-RELATED"/>
    <property type="match status" value="1"/>
</dbReference>
<evidence type="ECO:0000256" key="3">
    <source>
        <dbReference type="ARBA" id="ARBA00022824"/>
    </source>
</evidence>
<proteinExistence type="inferred from homology"/>
<keyword evidence="5" id="KW-0732">Signal</keyword>
<comment type="similarity">
    <text evidence="2 5">Belongs to the calreticulin family.</text>
</comment>
<dbReference type="EMBL" id="VIIS01001607">
    <property type="protein sequence ID" value="KAF0295607.1"/>
    <property type="molecule type" value="Genomic_DNA"/>
</dbReference>
<dbReference type="GO" id="GO:0051082">
    <property type="term" value="F:unfolded protein binding"/>
    <property type="evidence" value="ECO:0007669"/>
    <property type="project" value="InterPro"/>
</dbReference>
<dbReference type="GO" id="GO:0005509">
    <property type="term" value="F:calcium ion binding"/>
    <property type="evidence" value="ECO:0007669"/>
    <property type="project" value="InterPro"/>
</dbReference>